<evidence type="ECO:0000256" key="1">
    <source>
        <dbReference type="PROSITE-ProRule" id="PRU00325"/>
    </source>
</evidence>
<dbReference type="Proteomes" id="UP000646827">
    <property type="component" value="Unassembled WGS sequence"/>
</dbReference>
<feature type="region of interest" description="Disordered" evidence="3">
    <location>
        <begin position="627"/>
        <end position="661"/>
    </location>
</feature>
<evidence type="ECO:0000313" key="5">
    <source>
        <dbReference type="EMBL" id="KAG2212109.1"/>
    </source>
</evidence>
<keyword evidence="1" id="KW-0862">Zinc</keyword>
<feature type="compositionally biased region" description="Acidic residues" evidence="3">
    <location>
        <begin position="646"/>
        <end position="661"/>
    </location>
</feature>
<protein>
    <recommendedName>
        <fullName evidence="4">SWIM-type domain-containing protein</fullName>
    </recommendedName>
</protein>
<dbReference type="AlphaFoldDB" id="A0A8H7VF15"/>
<dbReference type="Pfam" id="PF10551">
    <property type="entry name" value="MULE"/>
    <property type="match status" value="1"/>
</dbReference>
<evidence type="ECO:0000256" key="2">
    <source>
        <dbReference type="SAM" id="Coils"/>
    </source>
</evidence>
<reference evidence="5 6" key="1">
    <citation type="submission" date="2020-12" db="EMBL/GenBank/DDBJ databases">
        <title>Metabolic potential, ecology and presence of endohyphal bacteria is reflected in genomic diversity of Mucoromycotina.</title>
        <authorList>
            <person name="Muszewska A."/>
            <person name="Okrasinska A."/>
            <person name="Steczkiewicz K."/>
            <person name="Drgas O."/>
            <person name="Orlowska M."/>
            <person name="Perlinska-Lenart U."/>
            <person name="Aleksandrzak-Piekarczyk T."/>
            <person name="Szatraj K."/>
            <person name="Zielenkiewicz U."/>
            <person name="Pilsyk S."/>
            <person name="Malc E."/>
            <person name="Mieczkowski P."/>
            <person name="Kruszewska J.S."/>
            <person name="Biernat P."/>
            <person name="Pawlowska J."/>
        </authorList>
    </citation>
    <scope>NUCLEOTIDE SEQUENCE [LARGE SCALE GENOMIC DNA]</scope>
    <source>
        <strain evidence="5 6">CBS 142.35</strain>
    </source>
</reference>
<name>A0A8H7VF15_9FUNG</name>
<sequence>MSRRVIALDDMVFLDSLDEEYHGTNDEFHQPNDQGMYTFTCYVCIDPELELMGDRQVMDRILDVVGQCDGYRYVLHNEADPMQSFDISFTGYCSRSLTYQQNNPDRQRVRQHERMPVYDCHGRIQGIIKRQLGYMELEVRHESHPPADAVERLRYQQLERNIVPREIREAISRSSQLTNAASVYRRIIREFPDSNISPMQVYYWWTRTFEREYRLHPDQLLSARMLVQRYNNQGFYEIAWKRTIYYVGFGFVTPFFQLLIENDNVHEYVIDSTFKTNRADAELFGIVANVNGVAFPIAYFLYTKLAQNAPNGTKTKALKRFFVKLRDHGFVPTFMFSNKDKAQMRAIETVWGRNPIRLRLCLWHLKRAIDKKLSEPISRNIPSYDVIMASTLFPDFPGISAWTPSIGGSGGRRQPSFPGHRTPAQIYIGAAREIYLFCNHHGYIDTWVYLFNEWYNPRAWKTWTRCTAGDRIPMAKTTMLIEAHWKVLKRNHLYHYNRARLDLLVYVIMDRYFPDLRYKFNRDMVIGSHATRWANEFTKEWNRLVGREENSNANALYEPSMETWTCGCPSFITSRYMLCKHLVRRSQHGRFGPNHFFIHRRITAPFIQILDKSKNCFSTMRLEENVGAPRRHTPAESAALPPMLLDDSDDGNDDDSDNDDIIFGDQIPTTAPGFDQQITTPPQFDTSIVADREQDLLRREERMQQNRQERRRLLQRIDELENEFNTQRTEYRPLLRDTQ</sequence>
<keyword evidence="2" id="KW-0175">Coiled coil</keyword>
<dbReference type="PROSITE" id="PS50966">
    <property type="entry name" value="ZF_SWIM"/>
    <property type="match status" value="1"/>
</dbReference>
<dbReference type="EMBL" id="JAEPRB010000783">
    <property type="protein sequence ID" value="KAG2212109.1"/>
    <property type="molecule type" value="Genomic_DNA"/>
</dbReference>
<organism evidence="5 6">
    <name type="scientific">Circinella minor</name>
    <dbReference type="NCBI Taxonomy" id="1195481"/>
    <lineage>
        <taxon>Eukaryota</taxon>
        <taxon>Fungi</taxon>
        <taxon>Fungi incertae sedis</taxon>
        <taxon>Mucoromycota</taxon>
        <taxon>Mucoromycotina</taxon>
        <taxon>Mucoromycetes</taxon>
        <taxon>Mucorales</taxon>
        <taxon>Lichtheimiaceae</taxon>
        <taxon>Circinella</taxon>
    </lineage>
</organism>
<feature type="coiled-coil region" evidence="2">
    <location>
        <begin position="703"/>
        <end position="730"/>
    </location>
</feature>
<evidence type="ECO:0000256" key="3">
    <source>
        <dbReference type="SAM" id="MobiDB-lite"/>
    </source>
</evidence>
<keyword evidence="6" id="KW-1185">Reference proteome</keyword>
<evidence type="ECO:0000313" key="6">
    <source>
        <dbReference type="Proteomes" id="UP000646827"/>
    </source>
</evidence>
<keyword evidence="1" id="KW-0479">Metal-binding</keyword>
<dbReference type="InterPro" id="IPR007527">
    <property type="entry name" value="Znf_SWIM"/>
</dbReference>
<evidence type="ECO:0000259" key="4">
    <source>
        <dbReference type="PROSITE" id="PS50966"/>
    </source>
</evidence>
<gene>
    <name evidence="5" type="ORF">INT45_003519</name>
</gene>
<dbReference type="InterPro" id="IPR018289">
    <property type="entry name" value="MULE_transposase_dom"/>
</dbReference>
<dbReference type="OrthoDB" id="2401469at2759"/>
<feature type="domain" description="SWIM-type" evidence="4">
    <location>
        <begin position="557"/>
        <end position="590"/>
    </location>
</feature>
<accession>A0A8H7VF15</accession>
<dbReference type="GO" id="GO:0008270">
    <property type="term" value="F:zinc ion binding"/>
    <property type="evidence" value="ECO:0007669"/>
    <property type="project" value="UniProtKB-KW"/>
</dbReference>
<proteinExistence type="predicted"/>
<comment type="caution">
    <text evidence="5">The sequence shown here is derived from an EMBL/GenBank/DDBJ whole genome shotgun (WGS) entry which is preliminary data.</text>
</comment>
<keyword evidence="1" id="KW-0863">Zinc-finger</keyword>